<evidence type="ECO:0000256" key="1">
    <source>
        <dbReference type="ARBA" id="ARBA00004651"/>
    </source>
</evidence>
<name>A0A1H2TL59_9RHOB</name>
<accession>A0A1H2TL59</accession>
<dbReference type="SUPFAM" id="SSF103481">
    <property type="entry name" value="Multidrug resistance efflux transporter EmrE"/>
    <property type="match status" value="1"/>
</dbReference>
<dbReference type="AlphaFoldDB" id="A0A1H2TL59"/>
<evidence type="ECO:0000256" key="4">
    <source>
        <dbReference type="ARBA" id="ARBA00022692"/>
    </source>
</evidence>
<comment type="similarity">
    <text evidence="7 8">Belongs to the drug/metabolite transporter (DMT) superfamily. Small multidrug resistance (SMR) (TC 2.A.7.1) family.</text>
</comment>
<evidence type="ECO:0000256" key="5">
    <source>
        <dbReference type="ARBA" id="ARBA00022989"/>
    </source>
</evidence>
<dbReference type="GO" id="GO:1990961">
    <property type="term" value="P:xenobiotic detoxification by transmembrane export across the plasma membrane"/>
    <property type="evidence" value="ECO:0007669"/>
    <property type="project" value="UniProtKB-ARBA"/>
</dbReference>
<evidence type="ECO:0000313" key="11">
    <source>
        <dbReference type="Proteomes" id="UP000199441"/>
    </source>
</evidence>
<feature type="transmembrane region" description="Helical" evidence="9">
    <location>
        <begin position="59"/>
        <end position="80"/>
    </location>
</feature>
<dbReference type="GO" id="GO:0015199">
    <property type="term" value="F:amino-acid betaine transmembrane transporter activity"/>
    <property type="evidence" value="ECO:0007669"/>
    <property type="project" value="TreeGrafter"/>
</dbReference>
<evidence type="ECO:0000313" key="10">
    <source>
        <dbReference type="EMBL" id="SDW44641.1"/>
    </source>
</evidence>
<dbReference type="InterPro" id="IPR000390">
    <property type="entry name" value="Small_drug/metabolite_transptr"/>
</dbReference>
<keyword evidence="4 8" id="KW-0812">Transmembrane</keyword>
<dbReference type="EMBL" id="FNOI01000001">
    <property type="protein sequence ID" value="SDW44641.1"/>
    <property type="molecule type" value="Genomic_DNA"/>
</dbReference>
<dbReference type="Pfam" id="PF00893">
    <property type="entry name" value="Multi_Drug_Res"/>
    <property type="match status" value="1"/>
</dbReference>
<dbReference type="InterPro" id="IPR037185">
    <property type="entry name" value="EmrE-like"/>
</dbReference>
<dbReference type="PANTHER" id="PTHR30561:SF1">
    <property type="entry name" value="MULTIDRUG TRANSPORTER EMRE"/>
    <property type="match status" value="1"/>
</dbReference>
<dbReference type="OrthoDB" id="9808638at2"/>
<keyword evidence="6 9" id="KW-0472">Membrane</keyword>
<evidence type="ECO:0000256" key="6">
    <source>
        <dbReference type="ARBA" id="ARBA00023136"/>
    </source>
</evidence>
<feature type="transmembrane region" description="Helical" evidence="9">
    <location>
        <begin position="34"/>
        <end position="52"/>
    </location>
</feature>
<dbReference type="GO" id="GO:0005886">
    <property type="term" value="C:plasma membrane"/>
    <property type="evidence" value="ECO:0007669"/>
    <property type="project" value="UniProtKB-SubCell"/>
</dbReference>
<proteinExistence type="inferred from homology"/>
<keyword evidence="2" id="KW-0813">Transport</keyword>
<dbReference type="RefSeq" id="WP_089945553.1">
    <property type="nucleotide sequence ID" value="NZ_FNOI01000001.1"/>
</dbReference>
<keyword evidence="3" id="KW-1003">Cell membrane</keyword>
<evidence type="ECO:0000256" key="9">
    <source>
        <dbReference type="SAM" id="Phobius"/>
    </source>
</evidence>
<sequence length="111" mass="11963">MPQHYIFLIIAVCAETIGTSSIQASQQFTRLWPSLLALVSFAVAFYFLSLTLKTMPVGIMYAMWSGLGIVFIAAIGWGYFGQKLDLAAVLGMALIVAGIVVINLFSSTASH</sequence>
<dbReference type="GO" id="GO:0015297">
    <property type="term" value="F:antiporter activity"/>
    <property type="evidence" value="ECO:0007669"/>
    <property type="project" value="TreeGrafter"/>
</dbReference>
<feature type="transmembrane region" description="Helical" evidence="9">
    <location>
        <begin position="86"/>
        <end position="105"/>
    </location>
</feature>
<organism evidence="10 11">
    <name type="scientific">Litoreibacter albidus</name>
    <dbReference type="NCBI Taxonomy" id="670155"/>
    <lineage>
        <taxon>Bacteria</taxon>
        <taxon>Pseudomonadati</taxon>
        <taxon>Pseudomonadota</taxon>
        <taxon>Alphaproteobacteria</taxon>
        <taxon>Rhodobacterales</taxon>
        <taxon>Roseobacteraceae</taxon>
        <taxon>Litoreibacter</taxon>
    </lineage>
</organism>
<dbReference type="STRING" id="670155.SAMN04488001_1205"/>
<protein>
    <submittedName>
        <fullName evidence="10">Small multidrug resistance pump</fullName>
    </submittedName>
</protein>
<reference evidence="11" key="1">
    <citation type="submission" date="2016-10" db="EMBL/GenBank/DDBJ databases">
        <authorList>
            <person name="Varghese N."/>
            <person name="Submissions S."/>
        </authorList>
    </citation>
    <scope>NUCLEOTIDE SEQUENCE [LARGE SCALE GENOMIC DNA]</scope>
    <source>
        <strain evidence="11">DSM 26922</strain>
    </source>
</reference>
<dbReference type="GO" id="GO:0031460">
    <property type="term" value="P:glycine betaine transport"/>
    <property type="evidence" value="ECO:0007669"/>
    <property type="project" value="TreeGrafter"/>
</dbReference>
<dbReference type="Gene3D" id="1.10.3730.20">
    <property type="match status" value="1"/>
</dbReference>
<dbReference type="InterPro" id="IPR045324">
    <property type="entry name" value="Small_multidrug_res"/>
</dbReference>
<evidence type="ECO:0000256" key="7">
    <source>
        <dbReference type="ARBA" id="ARBA00038032"/>
    </source>
</evidence>
<dbReference type="GO" id="GO:0015220">
    <property type="term" value="F:choline transmembrane transporter activity"/>
    <property type="evidence" value="ECO:0007669"/>
    <property type="project" value="TreeGrafter"/>
</dbReference>
<evidence type="ECO:0000256" key="3">
    <source>
        <dbReference type="ARBA" id="ARBA00022475"/>
    </source>
</evidence>
<keyword evidence="11" id="KW-1185">Reference proteome</keyword>
<evidence type="ECO:0000256" key="2">
    <source>
        <dbReference type="ARBA" id="ARBA00022448"/>
    </source>
</evidence>
<comment type="subcellular location">
    <subcellularLocation>
        <location evidence="1 8">Cell membrane</location>
        <topology evidence="1 8">Multi-pass membrane protein</topology>
    </subcellularLocation>
</comment>
<gene>
    <name evidence="10" type="ORF">SAMN04488001_1205</name>
</gene>
<dbReference type="Proteomes" id="UP000199441">
    <property type="component" value="Unassembled WGS sequence"/>
</dbReference>
<dbReference type="FunFam" id="1.10.3730.20:FF:000001">
    <property type="entry name" value="Quaternary ammonium compound resistance transporter SugE"/>
    <property type="match status" value="1"/>
</dbReference>
<evidence type="ECO:0000256" key="8">
    <source>
        <dbReference type="RuleBase" id="RU003942"/>
    </source>
</evidence>
<keyword evidence="5 9" id="KW-1133">Transmembrane helix</keyword>
<dbReference type="PANTHER" id="PTHR30561">
    <property type="entry name" value="SMR FAMILY PROTON-DEPENDENT DRUG EFFLUX TRANSPORTER SUGE"/>
    <property type="match status" value="1"/>
</dbReference>